<gene>
    <name evidence="2" type="ORF">Pla144_32650</name>
</gene>
<evidence type="ECO:0000313" key="3">
    <source>
        <dbReference type="Proteomes" id="UP000318437"/>
    </source>
</evidence>
<dbReference type="Proteomes" id="UP000318437">
    <property type="component" value="Unassembled WGS sequence"/>
</dbReference>
<dbReference type="RefSeq" id="WP_146451599.1">
    <property type="nucleotide sequence ID" value="NZ_SJPS01000004.1"/>
</dbReference>
<dbReference type="OrthoDB" id="245674at2"/>
<protein>
    <submittedName>
        <fullName evidence="2">Uncharacterized protein</fullName>
    </submittedName>
</protein>
<name>A0A5C6CNT6_9BACT</name>
<sequence length="525" mass="57677" precursor="true">MIRVHLSAGFVLLVLLVCAAVANLPDTINAPAVSIPTDTVPAEPAGQLQTDAAPVEPVPSDPVPVDAEQVDTVPADPEPVSTEPISPKYRFPNVHLDVSEELLNAALGSNTRTCGPFSECIRGSRYRGTSTRDAQFSIQTLPAEDSVALNLAWDATVNSKSHTTQRRTTVSSVGTTYIKASKNATFEDDGWHVQPTQATAKSSSRITGISSNRILGRRIAESRARSAASQQSGAVNYSVARLAERRTRSEFDNQTDEMLASWEQDLDSNFREPLTERGQLTQLVSKRSTDDRVELAFLQAQDDELGAVTELSTPLQQQACDLFLSLHQSAINNFTDGMCAGRLFREDEVADLLEERLGWKLAGLEPDDLSKVWSIDFAEEKPLRFKFHNGIAKVTLETRGFTVGDQQIPGARLQVAYELSTVSGELLGKRQGRIEITPLSAEKDDEKVGVRFQVFRSMLRRRFERVFPEEFVLEEFPTPASWPTHAALHFATASAEDEWLQLACDLPGKEATHTAGLVAKNSVTE</sequence>
<reference evidence="2 3" key="1">
    <citation type="submission" date="2019-02" db="EMBL/GenBank/DDBJ databases">
        <title>Deep-cultivation of Planctomycetes and their phenomic and genomic characterization uncovers novel biology.</title>
        <authorList>
            <person name="Wiegand S."/>
            <person name="Jogler M."/>
            <person name="Boedeker C."/>
            <person name="Pinto D."/>
            <person name="Vollmers J."/>
            <person name="Rivas-Marin E."/>
            <person name="Kohn T."/>
            <person name="Peeters S.H."/>
            <person name="Heuer A."/>
            <person name="Rast P."/>
            <person name="Oberbeckmann S."/>
            <person name="Bunk B."/>
            <person name="Jeske O."/>
            <person name="Meyerdierks A."/>
            <person name="Storesund J.E."/>
            <person name="Kallscheuer N."/>
            <person name="Luecker S."/>
            <person name="Lage O.M."/>
            <person name="Pohl T."/>
            <person name="Merkel B.J."/>
            <person name="Hornburger P."/>
            <person name="Mueller R.-W."/>
            <person name="Bruemmer F."/>
            <person name="Labrenz M."/>
            <person name="Spormann A.M."/>
            <person name="Op Den Camp H."/>
            <person name="Overmann J."/>
            <person name="Amann R."/>
            <person name="Jetten M.S.M."/>
            <person name="Mascher T."/>
            <person name="Medema M.H."/>
            <person name="Devos D.P."/>
            <person name="Kaster A.-K."/>
            <person name="Ovreas L."/>
            <person name="Rohde M."/>
            <person name="Galperin M.Y."/>
            <person name="Jogler C."/>
        </authorList>
    </citation>
    <scope>NUCLEOTIDE SEQUENCE [LARGE SCALE GENOMIC DNA]</scope>
    <source>
        <strain evidence="2 3">Pla144</strain>
    </source>
</reference>
<dbReference type="AlphaFoldDB" id="A0A5C6CNT6"/>
<feature type="chain" id="PRO_5023012552" evidence="1">
    <location>
        <begin position="20"/>
        <end position="525"/>
    </location>
</feature>
<comment type="caution">
    <text evidence="2">The sequence shown here is derived from an EMBL/GenBank/DDBJ whole genome shotgun (WGS) entry which is preliminary data.</text>
</comment>
<proteinExistence type="predicted"/>
<dbReference type="EMBL" id="SJPS01000004">
    <property type="protein sequence ID" value="TWU26048.1"/>
    <property type="molecule type" value="Genomic_DNA"/>
</dbReference>
<evidence type="ECO:0000313" key="2">
    <source>
        <dbReference type="EMBL" id="TWU26048.1"/>
    </source>
</evidence>
<keyword evidence="1" id="KW-0732">Signal</keyword>
<accession>A0A5C6CNT6</accession>
<feature type="signal peptide" evidence="1">
    <location>
        <begin position="1"/>
        <end position="19"/>
    </location>
</feature>
<keyword evidence="3" id="KW-1185">Reference proteome</keyword>
<organism evidence="2 3">
    <name type="scientific">Bythopirellula polymerisocia</name>
    <dbReference type="NCBI Taxonomy" id="2528003"/>
    <lineage>
        <taxon>Bacteria</taxon>
        <taxon>Pseudomonadati</taxon>
        <taxon>Planctomycetota</taxon>
        <taxon>Planctomycetia</taxon>
        <taxon>Pirellulales</taxon>
        <taxon>Lacipirellulaceae</taxon>
        <taxon>Bythopirellula</taxon>
    </lineage>
</organism>
<evidence type="ECO:0000256" key="1">
    <source>
        <dbReference type="SAM" id="SignalP"/>
    </source>
</evidence>